<name>A0A8D6PVQ9_9EURY</name>
<dbReference type="KEGG" id="mesg:MLAUSG7_0604"/>
<sequence length="474" mass="55336">MKTFTITNVGDEIIDNTDSDLDFDYDYLFDFDNLPDIIDYYLDDIYDIPNPEDFPDLPNFNVYTGYLYFNLTIETFGYGLWRGSTLCTVPNYIMVFPAAWKMNNGLTYWGTDIQPNFANVTNSWIGFFGSTNRDLLAEWGYYDAQYIHILRDCALEWMNMMKKFGDEWAEHLFDDPKTLNVARMIEYARKLLNTLSNMSAKDMLNLLKQKIGEAYDYIKNHKKTLIGLAIAYAVEETSGYILGLLGLPEALIFVAVLIIASTFPGEKLVDRWDEWKKKHGDSLYSMAQFVAHYVNPWNKENLWRDWWDNVISGISSLVDWLKNALGLNPDNMSWEDLYNELSKYAYNSIVCEDVNEIAFMVRDCSYRVTSYDGWLFPKYHIYSAYNFKDPKYELRRLIPINGGEDYLLLPLDFDVDKLFNQPFTDLIVLKTWENDSNLLTEVILNNDNVTLYICSTFPSYIQMQLYGIPKIKLG</sequence>
<reference evidence="1 2" key="1">
    <citation type="submission" date="2020-04" db="EMBL/GenBank/DDBJ databases">
        <authorList>
            <consortium name="Genoscope - CEA"/>
            <person name="William W."/>
        </authorList>
    </citation>
    <scope>NUCLEOTIDE SEQUENCE [LARGE SCALE GENOMIC DNA]</scope>
    <source>
        <strain evidence="1 2">SG7</strain>
    </source>
</reference>
<protein>
    <submittedName>
        <fullName evidence="1">Uncharacterized protein</fullName>
    </submittedName>
</protein>
<gene>
    <name evidence="1" type="ORF">MLAUSG7_0604</name>
</gene>
<dbReference type="AlphaFoldDB" id="A0A8D6PVQ9"/>
<evidence type="ECO:0000313" key="1">
    <source>
        <dbReference type="EMBL" id="CAB3288220.1"/>
    </source>
</evidence>
<dbReference type="Proteomes" id="UP000679213">
    <property type="component" value="Chromosome I"/>
</dbReference>
<evidence type="ECO:0000313" key="2">
    <source>
        <dbReference type="Proteomes" id="UP000679213"/>
    </source>
</evidence>
<dbReference type="GeneID" id="65883418"/>
<organism evidence="1 2">
    <name type="scientific">Methanocaldococcus lauensis</name>
    <dbReference type="NCBI Taxonomy" id="2546128"/>
    <lineage>
        <taxon>Archaea</taxon>
        <taxon>Methanobacteriati</taxon>
        <taxon>Methanobacteriota</taxon>
        <taxon>Methanomada group</taxon>
        <taxon>Methanococci</taxon>
        <taxon>Methanococcales</taxon>
        <taxon>Methanocaldococcaceae</taxon>
        <taxon>Methanocaldococcus</taxon>
    </lineage>
</organism>
<keyword evidence="2" id="KW-1185">Reference proteome</keyword>
<accession>A0A8D6PVQ9</accession>
<dbReference type="EMBL" id="LR792632">
    <property type="protein sequence ID" value="CAB3288220.1"/>
    <property type="molecule type" value="Genomic_DNA"/>
</dbReference>
<proteinExistence type="predicted"/>
<dbReference type="RefSeq" id="WP_214400480.1">
    <property type="nucleotide sequence ID" value="NZ_LR792632.1"/>
</dbReference>